<dbReference type="Gene3D" id="3.20.20.70">
    <property type="entry name" value="Aldolase class I"/>
    <property type="match status" value="1"/>
</dbReference>
<dbReference type="OrthoDB" id="9774769at2"/>
<organism evidence="1 2">
    <name type="scientific">Niabella drilacis (strain DSM 25811 / CCM 8410 / CCUG 62505 / LMG 26954 / E90)</name>
    <dbReference type="NCBI Taxonomy" id="1285928"/>
    <lineage>
        <taxon>Bacteria</taxon>
        <taxon>Pseudomonadati</taxon>
        <taxon>Bacteroidota</taxon>
        <taxon>Chitinophagia</taxon>
        <taxon>Chitinophagales</taxon>
        <taxon>Chitinophagaceae</taxon>
        <taxon>Niabella</taxon>
    </lineage>
</organism>
<dbReference type="InterPro" id="IPR013785">
    <property type="entry name" value="Aldolase_TIM"/>
</dbReference>
<dbReference type="Proteomes" id="UP000198757">
    <property type="component" value="Unassembled WGS sequence"/>
</dbReference>
<dbReference type="STRING" id="1285928.SAMN04487894_102482"/>
<name>A0A1G6LWL3_NIADE</name>
<dbReference type="AlphaFoldDB" id="A0A1G6LWL3"/>
<dbReference type="EMBL" id="FMZO01000002">
    <property type="protein sequence ID" value="SDC47610.1"/>
    <property type="molecule type" value="Genomic_DNA"/>
</dbReference>
<protein>
    <submittedName>
        <fullName evidence="1">4-hydroxy-tetrahydrodipicolinate synthase</fullName>
    </submittedName>
</protein>
<dbReference type="SUPFAM" id="SSF51569">
    <property type="entry name" value="Aldolase"/>
    <property type="match status" value="1"/>
</dbReference>
<dbReference type="RefSeq" id="WP_143019672.1">
    <property type="nucleotide sequence ID" value="NZ_FMZO01000002.1"/>
</dbReference>
<gene>
    <name evidence="1" type="ORF">SAMN04487894_102482</name>
</gene>
<reference evidence="2" key="1">
    <citation type="submission" date="2016-10" db="EMBL/GenBank/DDBJ databases">
        <authorList>
            <person name="Varghese N."/>
            <person name="Submissions S."/>
        </authorList>
    </citation>
    <scope>NUCLEOTIDE SEQUENCE [LARGE SCALE GENOMIC DNA]</scope>
    <source>
        <strain evidence="2">DSM 25811 / CCM 8410 / LMG 26954 / E90</strain>
    </source>
</reference>
<keyword evidence="2" id="KW-1185">Reference proteome</keyword>
<accession>A0A1G6LWL3</accession>
<proteinExistence type="predicted"/>
<sequence length="139" mass="15915">MDIDQVRAKNRLCPENRGFGVYDAYMGHAVASLRSGTAGLSCIQGNYFPELVSWLCSNYDNSALRKEVDKVQQFFSEEMEVMHKDYPKSAKYYLWKKGMNLSVFTRDSGNSQVSYGMKEDMEKLERSYGRLLAQIPGQL</sequence>
<evidence type="ECO:0000313" key="1">
    <source>
        <dbReference type="EMBL" id="SDC47610.1"/>
    </source>
</evidence>
<evidence type="ECO:0000313" key="2">
    <source>
        <dbReference type="Proteomes" id="UP000198757"/>
    </source>
</evidence>